<keyword evidence="3 6" id="KW-1133">Transmembrane helix</keyword>
<dbReference type="Pfam" id="PF01061">
    <property type="entry name" value="ABC2_membrane"/>
    <property type="match status" value="1"/>
</dbReference>
<dbReference type="PANTHER" id="PTHR43229:SF2">
    <property type="entry name" value="NODULATION PROTEIN J"/>
    <property type="match status" value="1"/>
</dbReference>
<dbReference type="PANTHER" id="PTHR43229">
    <property type="entry name" value="NODULATION PROTEIN J"/>
    <property type="match status" value="1"/>
</dbReference>
<feature type="domain" description="ABC transmembrane type-2" evidence="7">
    <location>
        <begin position="23"/>
        <end position="252"/>
    </location>
</feature>
<dbReference type="Proteomes" id="UP000730482">
    <property type="component" value="Unassembled WGS sequence"/>
</dbReference>
<comment type="caution">
    <text evidence="8">The sequence shown here is derived from an EMBL/GenBank/DDBJ whole genome shotgun (WGS) entry which is preliminary data.</text>
</comment>
<dbReference type="InterPro" id="IPR051784">
    <property type="entry name" value="Nod_factor_ABC_transporter"/>
</dbReference>
<evidence type="ECO:0000313" key="9">
    <source>
        <dbReference type="Proteomes" id="UP000730482"/>
    </source>
</evidence>
<evidence type="ECO:0000256" key="4">
    <source>
        <dbReference type="ARBA" id="ARBA00023136"/>
    </source>
</evidence>
<evidence type="ECO:0000256" key="6">
    <source>
        <dbReference type="RuleBase" id="RU361157"/>
    </source>
</evidence>
<feature type="transmembrane region" description="Helical" evidence="6">
    <location>
        <begin position="67"/>
        <end position="88"/>
    </location>
</feature>
<name>A0ABS5KP87_9ACTN</name>
<comment type="similarity">
    <text evidence="6">Belongs to the ABC-2 integral membrane protein family.</text>
</comment>
<dbReference type="RefSeq" id="WP_212009454.1">
    <property type="nucleotide sequence ID" value="NZ_JAAFYZ010000036.1"/>
</dbReference>
<dbReference type="InterPro" id="IPR047817">
    <property type="entry name" value="ABC2_TM_bact-type"/>
</dbReference>
<comment type="subcellular location">
    <subcellularLocation>
        <location evidence="6">Cell membrane</location>
        <topology evidence="6">Multi-pass membrane protein</topology>
    </subcellularLocation>
    <subcellularLocation>
        <location evidence="1">Membrane</location>
        <topology evidence="1">Multi-pass membrane protein</topology>
    </subcellularLocation>
</comment>
<feature type="transmembrane region" description="Helical" evidence="6">
    <location>
        <begin position="23"/>
        <end position="47"/>
    </location>
</feature>
<evidence type="ECO:0000313" key="8">
    <source>
        <dbReference type="EMBL" id="MBS2547873.1"/>
    </source>
</evidence>
<organism evidence="8 9">
    <name type="scientific">Catenulispora pinistramenti</name>
    <dbReference type="NCBI Taxonomy" id="2705254"/>
    <lineage>
        <taxon>Bacteria</taxon>
        <taxon>Bacillati</taxon>
        <taxon>Actinomycetota</taxon>
        <taxon>Actinomycetes</taxon>
        <taxon>Catenulisporales</taxon>
        <taxon>Catenulisporaceae</taxon>
        <taxon>Catenulispora</taxon>
    </lineage>
</organism>
<dbReference type="PIRSF" id="PIRSF006648">
    <property type="entry name" value="DrrB"/>
    <property type="match status" value="1"/>
</dbReference>
<feature type="transmembrane region" description="Helical" evidence="6">
    <location>
        <begin position="173"/>
        <end position="198"/>
    </location>
</feature>
<evidence type="ECO:0000259" key="7">
    <source>
        <dbReference type="PROSITE" id="PS51012"/>
    </source>
</evidence>
<keyword evidence="6" id="KW-1003">Cell membrane</keyword>
<gene>
    <name evidence="8" type="ORF">KGQ19_13455</name>
</gene>
<keyword evidence="2 6" id="KW-0812">Transmembrane</keyword>
<feature type="transmembrane region" description="Helical" evidence="6">
    <location>
        <begin position="230"/>
        <end position="249"/>
    </location>
</feature>
<reference evidence="8 9" key="1">
    <citation type="submission" date="2020-02" db="EMBL/GenBank/DDBJ databases">
        <title>Acidophilic actinobacteria isolated from forest soil.</title>
        <authorList>
            <person name="Golinska P."/>
        </authorList>
    </citation>
    <scope>NUCLEOTIDE SEQUENCE [LARGE SCALE GENOMIC DNA]</scope>
    <source>
        <strain evidence="8 9">NL8</strain>
    </source>
</reference>
<sequence>MEFVSDVVLICRRQLRLDARNPVWLVVNLLQPTLYLAFFGPLLPHVIPVSAQKSAGGAWQVYVPGLLVQLCLFGAAFVGFTVIADWRLGVMERMRVTPISRFALLFGRVLHDVVVLLGQSLVLLAAATVAGLRIPLVAVPVALFFISLLTVSLSSLSYGLGLVVKNESTFAPVLNTTTVMMLLLSGILLPMSLAPGWLNDVSHLTPFRYVVDAVRDVFAGHYTTAPVAEGATVALVLAAASLGLGTYVFRRESS</sequence>
<evidence type="ECO:0000256" key="1">
    <source>
        <dbReference type="ARBA" id="ARBA00004141"/>
    </source>
</evidence>
<evidence type="ECO:0000256" key="3">
    <source>
        <dbReference type="ARBA" id="ARBA00022989"/>
    </source>
</evidence>
<feature type="transmembrane region" description="Helical" evidence="6">
    <location>
        <begin position="138"/>
        <end position="161"/>
    </location>
</feature>
<dbReference type="PROSITE" id="PS51012">
    <property type="entry name" value="ABC_TM2"/>
    <property type="match status" value="1"/>
</dbReference>
<evidence type="ECO:0000256" key="2">
    <source>
        <dbReference type="ARBA" id="ARBA00022692"/>
    </source>
</evidence>
<keyword evidence="5" id="KW-0046">Antibiotic resistance</keyword>
<dbReference type="InterPro" id="IPR013525">
    <property type="entry name" value="ABC2_TM"/>
</dbReference>
<dbReference type="EMBL" id="JAAFYZ010000036">
    <property type="protein sequence ID" value="MBS2547873.1"/>
    <property type="molecule type" value="Genomic_DNA"/>
</dbReference>
<keyword evidence="6" id="KW-0813">Transport</keyword>
<keyword evidence="4 6" id="KW-0472">Membrane</keyword>
<evidence type="ECO:0000256" key="5">
    <source>
        <dbReference type="ARBA" id="ARBA00023251"/>
    </source>
</evidence>
<protein>
    <recommendedName>
        <fullName evidence="6">Transport permease protein</fullName>
    </recommendedName>
</protein>
<feature type="transmembrane region" description="Helical" evidence="6">
    <location>
        <begin position="109"/>
        <end position="132"/>
    </location>
</feature>
<proteinExistence type="inferred from homology"/>
<dbReference type="InterPro" id="IPR000412">
    <property type="entry name" value="ABC_2_transport"/>
</dbReference>
<accession>A0ABS5KP87</accession>
<keyword evidence="9" id="KW-1185">Reference proteome</keyword>